<evidence type="ECO:0000256" key="1">
    <source>
        <dbReference type="SAM" id="MobiDB-lite"/>
    </source>
</evidence>
<name>A0ABV8A1A4_9DEIO</name>
<reference evidence="3" key="1">
    <citation type="journal article" date="2019" name="Int. J. Syst. Evol. Microbiol.">
        <title>The Global Catalogue of Microorganisms (GCM) 10K type strain sequencing project: providing services to taxonomists for standard genome sequencing and annotation.</title>
        <authorList>
            <consortium name="The Broad Institute Genomics Platform"/>
            <consortium name="The Broad Institute Genome Sequencing Center for Infectious Disease"/>
            <person name="Wu L."/>
            <person name="Ma J."/>
        </authorList>
    </citation>
    <scope>NUCLEOTIDE SEQUENCE [LARGE SCALE GENOMIC DNA]</scope>
    <source>
        <strain evidence="3">CCTCC AB 2013263</strain>
    </source>
</reference>
<dbReference type="Proteomes" id="UP001595748">
    <property type="component" value="Unassembled WGS sequence"/>
</dbReference>
<feature type="region of interest" description="Disordered" evidence="1">
    <location>
        <begin position="121"/>
        <end position="145"/>
    </location>
</feature>
<evidence type="ECO:0000313" key="3">
    <source>
        <dbReference type="Proteomes" id="UP001595748"/>
    </source>
</evidence>
<comment type="caution">
    <text evidence="2">The sequence shown here is derived from an EMBL/GenBank/DDBJ whole genome shotgun (WGS) entry which is preliminary data.</text>
</comment>
<feature type="compositionally biased region" description="Basic and acidic residues" evidence="1">
    <location>
        <begin position="135"/>
        <end position="145"/>
    </location>
</feature>
<evidence type="ECO:0008006" key="4">
    <source>
        <dbReference type="Google" id="ProtNLM"/>
    </source>
</evidence>
<dbReference type="EMBL" id="JBHRZF010000011">
    <property type="protein sequence ID" value="MFC3859432.1"/>
    <property type="molecule type" value="Genomic_DNA"/>
</dbReference>
<dbReference type="RefSeq" id="WP_380075598.1">
    <property type="nucleotide sequence ID" value="NZ_JBHRZF010000011.1"/>
</dbReference>
<accession>A0ABV8A1A4</accession>
<evidence type="ECO:0000313" key="2">
    <source>
        <dbReference type="EMBL" id="MFC3859432.1"/>
    </source>
</evidence>
<proteinExistence type="predicted"/>
<gene>
    <name evidence="2" type="ORF">ACFOPQ_01405</name>
</gene>
<protein>
    <recommendedName>
        <fullName evidence="4">Terminase small subunit</fullName>
    </recommendedName>
</protein>
<organism evidence="2 3">
    <name type="scientific">Deinococcus antarcticus</name>
    <dbReference type="NCBI Taxonomy" id="1298767"/>
    <lineage>
        <taxon>Bacteria</taxon>
        <taxon>Thermotogati</taxon>
        <taxon>Deinococcota</taxon>
        <taxon>Deinococci</taxon>
        <taxon>Deinococcales</taxon>
        <taxon>Deinococcaceae</taxon>
        <taxon>Deinococcus</taxon>
    </lineage>
</organism>
<keyword evidence="3" id="KW-1185">Reference proteome</keyword>
<sequence length="145" mass="16314">MTAVPTLRQWVRYAAEILHPKTNGLTHPWIIDWPQLRPMCSALVEAAQAGESTAIQWEIADEINRLLIAIRARQAERVSNKPTVGSAKDVLTKPAEIREQEQALKDLKKVLKARPMTALFDLPTKPAPKSNTKPPVERQFFERGA</sequence>